<evidence type="ECO:0000313" key="5">
    <source>
        <dbReference type="EMBL" id="OFE12335.1"/>
    </source>
</evidence>
<dbReference type="RefSeq" id="WP_070115958.1">
    <property type="nucleotide sequence ID" value="NZ_CAXATG010000007.1"/>
</dbReference>
<dbReference type="PANTHER" id="PTHR23222:SF1">
    <property type="entry name" value="PROHIBITIN-2"/>
    <property type="match status" value="1"/>
</dbReference>
<keyword evidence="2 3" id="KW-0472">Membrane</keyword>
<comment type="subcellular location">
    <subcellularLocation>
        <location evidence="1">Membrane</location>
        <topology evidence="1">Single-pass membrane protein</topology>
    </subcellularLocation>
</comment>
<dbReference type="EMBL" id="MASR01000001">
    <property type="protein sequence ID" value="OFE12335.1"/>
    <property type="molecule type" value="Genomic_DNA"/>
</dbReference>
<dbReference type="STRING" id="1524254.PHACT_03615"/>
<evidence type="ECO:0000256" key="1">
    <source>
        <dbReference type="ARBA" id="ARBA00004167"/>
    </source>
</evidence>
<evidence type="ECO:0000259" key="4">
    <source>
        <dbReference type="Pfam" id="PF01145"/>
    </source>
</evidence>
<dbReference type="Proteomes" id="UP000175669">
    <property type="component" value="Unassembled WGS sequence"/>
</dbReference>
<dbReference type="GO" id="GO:0016020">
    <property type="term" value="C:membrane"/>
    <property type="evidence" value="ECO:0007669"/>
    <property type="project" value="UniProtKB-SubCell"/>
</dbReference>
<organism evidence="5 6">
    <name type="scientific">Pseudohongiella acticola</name>
    <dbReference type="NCBI Taxonomy" id="1524254"/>
    <lineage>
        <taxon>Bacteria</taxon>
        <taxon>Pseudomonadati</taxon>
        <taxon>Pseudomonadota</taxon>
        <taxon>Gammaproteobacteria</taxon>
        <taxon>Pseudomonadales</taxon>
        <taxon>Pseudohongiellaceae</taxon>
        <taxon>Pseudohongiella</taxon>
    </lineage>
</organism>
<evidence type="ECO:0000256" key="2">
    <source>
        <dbReference type="ARBA" id="ARBA00023136"/>
    </source>
</evidence>
<dbReference type="Pfam" id="PF01145">
    <property type="entry name" value="Band_7"/>
    <property type="match status" value="1"/>
</dbReference>
<feature type="transmembrane region" description="Helical" evidence="3">
    <location>
        <begin position="12"/>
        <end position="31"/>
    </location>
</feature>
<dbReference type="GO" id="GO:0007005">
    <property type="term" value="P:mitochondrion organization"/>
    <property type="evidence" value="ECO:0007669"/>
    <property type="project" value="TreeGrafter"/>
</dbReference>
<name>A0A1E8CJ65_9GAMM</name>
<dbReference type="InterPro" id="IPR000163">
    <property type="entry name" value="Prohibitin"/>
</dbReference>
<dbReference type="InterPro" id="IPR001107">
    <property type="entry name" value="Band_7"/>
</dbReference>
<gene>
    <name evidence="5" type="ORF">PHACT_03615</name>
</gene>
<proteinExistence type="predicted"/>
<dbReference type="PANTHER" id="PTHR23222">
    <property type="entry name" value="PROHIBITIN"/>
    <property type="match status" value="1"/>
</dbReference>
<sequence>MKNYFSQLFRRFRFGFIFTVLVSLFLLVILWDRIVHTVPPGHGAVVWHRIQWPGSQHLRSYLVAEEGVKTTWPWDSFYLYDLRLMTHTETYNVVSQEGLHFEMDMTFRWNVMPSNLVLLNQTVGKDYLQSMLIPEIGSVLRETVAYHLAEDLYTVDRNEVQQRVYNEVTSDSLPNHIGSRTSVAPGVTITLLDTLMTNIRLPESLKTAIEGKLAESEMVAQYEFRVERERLESQRKLIEAEGIRNFQEMVSPAITDSYLQWRGIEATLELAKSNNSKVVVIGNSANGLPLILDTQEGRQLPGATSISDSVVE</sequence>
<accession>A0A1E8CJ65</accession>
<dbReference type="CDD" id="cd03401">
    <property type="entry name" value="SPFH_prohibitin"/>
    <property type="match status" value="1"/>
</dbReference>
<keyword evidence="3" id="KW-0812">Transmembrane</keyword>
<keyword evidence="6" id="KW-1185">Reference proteome</keyword>
<feature type="domain" description="Band 7" evidence="4">
    <location>
        <begin position="37"/>
        <end position="226"/>
    </location>
</feature>
<dbReference type="Gene3D" id="3.30.479.30">
    <property type="entry name" value="Band 7 domain"/>
    <property type="match status" value="1"/>
</dbReference>
<dbReference type="AlphaFoldDB" id="A0A1E8CJ65"/>
<reference evidence="6" key="1">
    <citation type="submission" date="2016-07" db="EMBL/GenBank/DDBJ databases">
        <authorList>
            <person name="Florea S."/>
            <person name="Webb J.S."/>
            <person name="Jaromczyk J."/>
            <person name="Schardl C.L."/>
        </authorList>
    </citation>
    <scope>NUCLEOTIDE SEQUENCE [LARGE SCALE GENOMIC DNA]</scope>
    <source>
        <strain evidence="6">KCTC 42131</strain>
    </source>
</reference>
<comment type="caution">
    <text evidence="5">The sequence shown here is derived from an EMBL/GenBank/DDBJ whole genome shotgun (WGS) entry which is preliminary data.</text>
</comment>
<evidence type="ECO:0000256" key="3">
    <source>
        <dbReference type="SAM" id="Phobius"/>
    </source>
</evidence>
<evidence type="ECO:0000313" key="6">
    <source>
        <dbReference type="Proteomes" id="UP000175669"/>
    </source>
</evidence>
<dbReference type="SUPFAM" id="SSF117892">
    <property type="entry name" value="Band 7/SPFH domain"/>
    <property type="match status" value="1"/>
</dbReference>
<dbReference type="InterPro" id="IPR036013">
    <property type="entry name" value="Band_7/SPFH_dom_sf"/>
</dbReference>
<keyword evidence="3" id="KW-1133">Transmembrane helix</keyword>
<protein>
    <recommendedName>
        <fullName evidence="4">Band 7 domain-containing protein</fullName>
    </recommendedName>
</protein>